<sequence>MARVFACGSWTAPWTAGALVVSVMRDFLSRPLFRPLDCGRGCARTDAGQCGASEMYPEALIALYARIVTIGHRGVSPMSELSDLLRESGSPEC</sequence>
<proteinExistence type="predicted"/>
<evidence type="ECO:0000313" key="1">
    <source>
        <dbReference type="EMBL" id="GAA4691168.1"/>
    </source>
</evidence>
<organism evidence="1 2">
    <name type="scientific">Promicromonospora umidemergens</name>
    <dbReference type="NCBI Taxonomy" id="629679"/>
    <lineage>
        <taxon>Bacteria</taxon>
        <taxon>Bacillati</taxon>
        <taxon>Actinomycetota</taxon>
        <taxon>Actinomycetes</taxon>
        <taxon>Micrococcales</taxon>
        <taxon>Promicromonosporaceae</taxon>
        <taxon>Promicromonospora</taxon>
    </lineage>
</organism>
<reference evidence="2" key="1">
    <citation type="journal article" date="2019" name="Int. J. Syst. Evol. Microbiol.">
        <title>The Global Catalogue of Microorganisms (GCM) 10K type strain sequencing project: providing services to taxonomists for standard genome sequencing and annotation.</title>
        <authorList>
            <consortium name="The Broad Institute Genomics Platform"/>
            <consortium name="The Broad Institute Genome Sequencing Center for Infectious Disease"/>
            <person name="Wu L."/>
            <person name="Ma J."/>
        </authorList>
    </citation>
    <scope>NUCLEOTIDE SEQUENCE [LARGE SCALE GENOMIC DNA]</scope>
    <source>
        <strain evidence="2">JCM 17975</strain>
    </source>
</reference>
<gene>
    <name evidence="1" type="ORF">GCM10023198_07470</name>
</gene>
<keyword evidence="2" id="KW-1185">Reference proteome</keyword>
<comment type="caution">
    <text evidence="1">The sequence shown here is derived from an EMBL/GenBank/DDBJ whole genome shotgun (WGS) entry which is preliminary data.</text>
</comment>
<dbReference type="EMBL" id="BAABHM010000005">
    <property type="protein sequence ID" value="GAA4691168.1"/>
    <property type="molecule type" value="Genomic_DNA"/>
</dbReference>
<name>A0ABP8WKS1_9MICO</name>
<protein>
    <submittedName>
        <fullName evidence="1">Uncharacterized protein</fullName>
    </submittedName>
</protein>
<evidence type="ECO:0000313" key="2">
    <source>
        <dbReference type="Proteomes" id="UP001500843"/>
    </source>
</evidence>
<dbReference type="Proteomes" id="UP001500843">
    <property type="component" value="Unassembled WGS sequence"/>
</dbReference>
<accession>A0ABP8WKS1</accession>